<sequence length="223" mass="23622">MPTALITGANRGIGLELVRKFLAEGHDVIATARNPDSATELNATGARVYPLEVTDADSVAALKSTLGDEPIDYLINNAGICTFDGFKDIDYDVFAEMLAVNTIAPVRIMDVLLDNVAASEVKIAAGLSSMVASIENTTNDFAFVYRVSKAGLNMALRSAAPALAERGVTVLALHPGWAHTDMGGADAPVRPVDSAEGLYNVLTSAGPSKELRFIDYEGQTHPW</sequence>
<dbReference type="STRING" id="1280948.HY36_04745"/>
<evidence type="ECO:0008006" key="3">
    <source>
        <dbReference type="Google" id="ProtNLM"/>
    </source>
</evidence>
<dbReference type="InterPro" id="IPR036291">
    <property type="entry name" value="NAD(P)-bd_dom_sf"/>
</dbReference>
<dbReference type="OrthoDB" id="9785826at2"/>
<keyword evidence="2" id="KW-1185">Reference proteome</keyword>
<evidence type="ECO:0000313" key="2">
    <source>
        <dbReference type="Proteomes" id="UP000024547"/>
    </source>
</evidence>
<dbReference type="PANTHER" id="PTHR45458:SF1">
    <property type="entry name" value="SHORT CHAIN DEHYDROGENASE"/>
    <property type="match status" value="1"/>
</dbReference>
<gene>
    <name evidence="1" type="ORF">HY36_04745</name>
</gene>
<dbReference type="eggNOG" id="COG1028">
    <property type="taxonomic scope" value="Bacteria"/>
</dbReference>
<dbReference type="InterPro" id="IPR002347">
    <property type="entry name" value="SDR_fam"/>
</dbReference>
<accession>A0A059E1U0</accession>
<protein>
    <recommendedName>
        <fullName evidence="3">Short-chain dehydrogenase</fullName>
    </recommendedName>
</protein>
<proteinExistence type="predicted"/>
<dbReference type="Proteomes" id="UP000024547">
    <property type="component" value="Unassembled WGS sequence"/>
</dbReference>
<dbReference type="SUPFAM" id="SSF51735">
    <property type="entry name" value="NAD(P)-binding Rossmann-fold domains"/>
    <property type="match status" value="1"/>
</dbReference>
<dbReference type="Pfam" id="PF00106">
    <property type="entry name" value="adh_short"/>
    <property type="match status" value="1"/>
</dbReference>
<dbReference type="EMBL" id="AWFH01000012">
    <property type="protein sequence ID" value="KCZ61869.1"/>
    <property type="molecule type" value="Genomic_DNA"/>
</dbReference>
<dbReference type="InterPro" id="IPR052184">
    <property type="entry name" value="SDR_enzymes"/>
</dbReference>
<dbReference type="PRINTS" id="PR00081">
    <property type="entry name" value="GDHRDH"/>
</dbReference>
<dbReference type="GO" id="GO:0016616">
    <property type="term" value="F:oxidoreductase activity, acting on the CH-OH group of donors, NAD or NADP as acceptor"/>
    <property type="evidence" value="ECO:0007669"/>
    <property type="project" value="TreeGrafter"/>
</dbReference>
<dbReference type="AlphaFoldDB" id="A0A059E1U0"/>
<reference evidence="1 2" key="1">
    <citation type="journal article" date="2014" name="Antonie Van Leeuwenhoek">
        <title>Hyphomonas beringensis sp. nov. and Hyphomonas chukchiensis sp. nov., isolated from surface seawater of the Bering Sea and Chukchi Sea.</title>
        <authorList>
            <person name="Li C."/>
            <person name="Lai Q."/>
            <person name="Li G."/>
            <person name="Dong C."/>
            <person name="Wang J."/>
            <person name="Liao Y."/>
            <person name="Shao Z."/>
        </authorList>
    </citation>
    <scope>NUCLEOTIDE SEQUENCE [LARGE SCALE GENOMIC DNA]</scope>
    <source>
        <strain evidence="1 2">22II1-22F38</strain>
    </source>
</reference>
<dbReference type="PANTHER" id="PTHR45458">
    <property type="entry name" value="SHORT-CHAIN DEHYDROGENASE/REDUCTASE SDR"/>
    <property type="match status" value="1"/>
</dbReference>
<dbReference type="RefSeq" id="WP_035551201.1">
    <property type="nucleotide sequence ID" value="NZ_AWFH01000012.1"/>
</dbReference>
<dbReference type="Gene3D" id="3.40.50.720">
    <property type="entry name" value="NAD(P)-binding Rossmann-like Domain"/>
    <property type="match status" value="1"/>
</dbReference>
<evidence type="ECO:0000313" key="1">
    <source>
        <dbReference type="EMBL" id="KCZ61869.1"/>
    </source>
</evidence>
<dbReference type="PATRIC" id="fig|1280948.3.peg.1783"/>
<comment type="caution">
    <text evidence="1">The sequence shown here is derived from an EMBL/GenBank/DDBJ whole genome shotgun (WGS) entry which is preliminary data.</text>
</comment>
<dbReference type="CDD" id="cd05325">
    <property type="entry name" value="carb_red_sniffer_like_SDR_c"/>
    <property type="match status" value="1"/>
</dbReference>
<organism evidence="1 2">
    <name type="scientific">Hyphomonas atlantica</name>
    <dbReference type="NCBI Taxonomy" id="1280948"/>
    <lineage>
        <taxon>Bacteria</taxon>
        <taxon>Pseudomonadati</taxon>
        <taxon>Pseudomonadota</taxon>
        <taxon>Alphaproteobacteria</taxon>
        <taxon>Hyphomonadales</taxon>
        <taxon>Hyphomonadaceae</taxon>
        <taxon>Hyphomonas</taxon>
    </lineage>
</organism>
<name>A0A059E1U0_9PROT</name>